<reference evidence="6 7" key="1">
    <citation type="submission" date="2023-03" db="EMBL/GenBank/DDBJ databases">
        <title>Draft genome sequence of Thalassotalea insulae KCTC 62186T.</title>
        <authorList>
            <person name="Sawabe T."/>
        </authorList>
    </citation>
    <scope>NUCLEOTIDE SEQUENCE [LARGE SCALE GENOMIC DNA]</scope>
    <source>
        <strain evidence="6 7">KCTC 62186</strain>
    </source>
</reference>
<keyword evidence="2" id="KW-0805">Transcription regulation</keyword>
<dbReference type="InterPro" id="IPR000847">
    <property type="entry name" value="LysR_HTH_N"/>
</dbReference>
<dbReference type="PANTHER" id="PTHR30537:SF74">
    <property type="entry name" value="HTH-TYPE TRANSCRIPTIONAL REGULATOR TRPI"/>
    <property type="match status" value="1"/>
</dbReference>
<dbReference type="InterPro" id="IPR036390">
    <property type="entry name" value="WH_DNA-bd_sf"/>
</dbReference>
<proteinExistence type="inferred from homology"/>
<name>A0ABQ6GV67_9GAMM</name>
<keyword evidence="3" id="KW-0238">DNA-binding</keyword>
<evidence type="ECO:0000256" key="4">
    <source>
        <dbReference type="ARBA" id="ARBA00023163"/>
    </source>
</evidence>
<keyword evidence="4" id="KW-0804">Transcription</keyword>
<evidence type="ECO:0000313" key="6">
    <source>
        <dbReference type="EMBL" id="GLX78560.1"/>
    </source>
</evidence>
<gene>
    <name evidence="6" type="primary">gcvA_1</name>
    <name evidence="6" type="ORF">tinsulaeT_19000</name>
</gene>
<dbReference type="RefSeq" id="WP_284244442.1">
    <property type="nucleotide sequence ID" value="NZ_BSST01000001.1"/>
</dbReference>
<feature type="domain" description="HTH lysR-type" evidence="5">
    <location>
        <begin position="1"/>
        <end position="63"/>
    </location>
</feature>
<dbReference type="Pfam" id="PF00126">
    <property type="entry name" value="HTH_1"/>
    <property type="match status" value="1"/>
</dbReference>
<comment type="caution">
    <text evidence="6">The sequence shown here is derived from an EMBL/GenBank/DDBJ whole genome shotgun (WGS) entry which is preliminary data.</text>
</comment>
<accession>A0ABQ6GV67</accession>
<dbReference type="SUPFAM" id="SSF53850">
    <property type="entry name" value="Periplasmic binding protein-like II"/>
    <property type="match status" value="1"/>
</dbReference>
<dbReference type="PANTHER" id="PTHR30537">
    <property type="entry name" value="HTH-TYPE TRANSCRIPTIONAL REGULATOR"/>
    <property type="match status" value="1"/>
</dbReference>
<evidence type="ECO:0000256" key="2">
    <source>
        <dbReference type="ARBA" id="ARBA00023015"/>
    </source>
</evidence>
<dbReference type="Gene3D" id="3.40.190.10">
    <property type="entry name" value="Periplasmic binding protein-like II"/>
    <property type="match status" value="2"/>
</dbReference>
<dbReference type="SUPFAM" id="SSF46785">
    <property type="entry name" value="Winged helix' DNA-binding domain"/>
    <property type="match status" value="1"/>
</dbReference>
<dbReference type="Pfam" id="PF03466">
    <property type="entry name" value="LysR_substrate"/>
    <property type="match status" value="1"/>
</dbReference>
<dbReference type="InterPro" id="IPR005119">
    <property type="entry name" value="LysR_subst-bd"/>
</dbReference>
<dbReference type="InterPro" id="IPR036388">
    <property type="entry name" value="WH-like_DNA-bd_sf"/>
</dbReference>
<sequence>MDKRLKYLNALHSFECAARHQSYSNAAEELYVSQAAISQQMRQLEQALEIKLFTRRGRNMLLTQSGEKLYHACRIGFSEIIQGLNGIQCQGIAGDLTITSTQAFCSLWLMPRLHKFSLLHPEINIKILGSNQIEDLEKKHIDLAIRFSVSQLDNDNDQLVVENFGSDYAYPVIAPQLMESCQIKQPQDLLKCRLVSLANENVATWQSWFKHVGVTGFCEHTLKTEVTSSDMALSAVVAGHGVALAASTMAAPYLQSKQLIIPFKIKHPATWQRYLAYPANSAKKARIEVFCQWLKNEMIQSVSSPS</sequence>
<dbReference type="PRINTS" id="PR00039">
    <property type="entry name" value="HTHLYSR"/>
</dbReference>
<dbReference type="InterPro" id="IPR058163">
    <property type="entry name" value="LysR-type_TF_proteobact-type"/>
</dbReference>
<evidence type="ECO:0000313" key="7">
    <source>
        <dbReference type="Proteomes" id="UP001157186"/>
    </source>
</evidence>
<keyword evidence="7" id="KW-1185">Reference proteome</keyword>
<dbReference type="Proteomes" id="UP001157186">
    <property type="component" value="Unassembled WGS sequence"/>
</dbReference>
<evidence type="ECO:0000259" key="5">
    <source>
        <dbReference type="PROSITE" id="PS50931"/>
    </source>
</evidence>
<comment type="similarity">
    <text evidence="1">Belongs to the LysR transcriptional regulatory family.</text>
</comment>
<protein>
    <submittedName>
        <fullName evidence="6">Transcriptional regulator GcvA</fullName>
    </submittedName>
</protein>
<dbReference type="PROSITE" id="PS50931">
    <property type="entry name" value="HTH_LYSR"/>
    <property type="match status" value="1"/>
</dbReference>
<dbReference type="Gene3D" id="1.10.10.10">
    <property type="entry name" value="Winged helix-like DNA-binding domain superfamily/Winged helix DNA-binding domain"/>
    <property type="match status" value="1"/>
</dbReference>
<organism evidence="6 7">
    <name type="scientific">Thalassotalea insulae</name>
    <dbReference type="NCBI Taxonomy" id="2056778"/>
    <lineage>
        <taxon>Bacteria</taxon>
        <taxon>Pseudomonadati</taxon>
        <taxon>Pseudomonadota</taxon>
        <taxon>Gammaproteobacteria</taxon>
        <taxon>Alteromonadales</taxon>
        <taxon>Colwelliaceae</taxon>
        <taxon>Thalassotalea</taxon>
    </lineage>
</organism>
<dbReference type="EMBL" id="BSST01000001">
    <property type="protein sequence ID" value="GLX78560.1"/>
    <property type="molecule type" value="Genomic_DNA"/>
</dbReference>
<evidence type="ECO:0000256" key="1">
    <source>
        <dbReference type="ARBA" id="ARBA00009437"/>
    </source>
</evidence>
<dbReference type="CDD" id="cd08432">
    <property type="entry name" value="PBP2_GcdR_TrpI_HvrB_AmpR_like"/>
    <property type="match status" value="1"/>
</dbReference>
<evidence type="ECO:0000256" key="3">
    <source>
        <dbReference type="ARBA" id="ARBA00023125"/>
    </source>
</evidence>